<keyword evidence="1" id="KW-1133">Transmembrane helix</keyword>
<evidence type="ECO:0000313" key="3">
    <source>
        <dbReference type="Proteomes" id="UP000014680"/>
    </source>
</evidence>
<dbReference type="EMBL" id="KB206169">
    <property type="protein sequence ID" value="ELP94912.1"/>
    <property type="molecule type" value="Genomic_DNA"/>
</dbReference>
<dbReference type="AlphaFoldDB" id="A0A0A1UH91"/>
<accession>A0A0A1UH91</accession>
<dbReference type="KEGG" id="eiv:EIN_249960"/>
<sequence length="111" mass="12395">MCKDCDEKKATLDGDNYMCDIDMTHCLATHEKCQICIGEKCKKCEEKLLVDTVKDVCVTECPDGYYDGSIICEKCKAHYDRPCEDDECRKCTGGVVGILVACLAVALFFVF</sequence>
<gene>
    <name evidence="2" type="ORF">EIN_249960</name>
</gene>
<reference evidence="2 3" key="1">
    <citation type="submission" date="2012-10" db="EMBL/GenBank/DDBJ databases">
        <authorList>
            <person name="Zafar N."/>
            <person name="Inman J."/>
            <person name="Hall N."/>
            <person name="Lorenzi H."/>
            <person name="Caler E."/>
        </authorList>
    </citation>
    <scope>NUCLEOTIDE SEQUENCE [LARGE SCALE GENOMIC DNA]</scope>
    <source>
        <strain evidence="2 3">IP1</strain>
    </source>
</reference>
<dbReference type="Proteomes" id="UP000014680">
    <property type="component" value="Unassembled WGS sequence"/>
</dbReference>
<evidence type="ECO:0000313" key="2">
    <source>
        <dbReference type="EMBL" id="ELP94912.1"/>
    </source>
</evidence>
<feature type="transmembrane region" description="Helical" evidence="1">
    <location>
        <begin position="91"/>
        <end position="110"/>
    </location>
</feature>
<organism evidence="2 3">
    <name type="scientific">Entamoeba invadens IP1</name>
    <dbReference type="NCBI Taxonomy" id="370355"/>
    <lineage>
        <taxon>Eukaryota</taxon>
        <taxon>Amoebozoa</taxon>
        <taxon>Evosea</taxon>
        <taxon>Archamoebae</taxon>
        <taxon>Mastigamoebida</taxon>
        <taxon>Entamoebidae</taxon>
        <taxon>Entamoeba</taxon>
    </lineage>
</organism>
<protein>
    <submittedName>
        <fullName evidence="2">Uncharacterized protein</fullName>
    </submittedName>
</protein>
<keyword evidence="1" id="KW-0812">Transmembrane</keyword>
<name>A0A0A1UH91_ENTIV</name>
<keyword evidence="3" id="KW-1185">Reference proteome</keyword>
<dbReference type="InterPro" id="IPR009030">
    <property type="entry name" value="Growth_fac_rcpt_cys_sf"/>
</dbReference>
<dbReference type="GeneID" id="14893909"/>
<dbReference type="SUPFAM" id="SSF57184">
    <property type="entry name" value="Growth factor receptor domain"/>
    <property type="match status" value="1"/>
</dbReference>
<keyword evidence="1" id="KW-0472">Membrane</keyword>
<dbReference type="VEuPathDB" id="AmoebaDB:EIN_249960"/>
<dbReference type="Gene3D" id="2.10.220.10">
    <property type="entry name" value="Hormone Receptor, Insulin-like Growth Factor Receptor 1, Chain A, domain 2"/>
    <property type="match status" value="1"/>
</dbReference>
<proteinExistence type="predicted"/>
<dbReference type="RefSeq" id="XP_004261683.1">
    <property type="nucleotide sequence ID" value="XM_004261635.1"/>
</dbReference>
<evidence type="ECO:0000256" key="1">
    <source>
        <dbReference type="SAM" id="Phobius"/>
    </source>
</evidence>